<evidence type="ECO:0000313" key="5">
    <source>
        <dbReference type="Proteomes" id="UP000183974"/>
    </source>
</evidence>
<dbReference type="Pfam" id="PF05065">
    <property type="entry name" value="Phage_capsid"/>
    <property type="match status" value="1"/>
</dbReference>
<keyword evidence="5" id="KW-1185">Reference proteome</keyword>
<dbReference type="EMBL" id="FRBR01000003">
    <property type="protein sequence ID" value="SHL55414.1"/>
    <property type="molecule type" value="Genomic_DNA"/>
</dbReference>
<dbReference type="Gene3D" id="3.30.2320.10">
    <property type="entry name" value="hypothetical protein PF0899 domain"/>
    <property type="match status" value="1"/>
</dbReference>
<dbReference type="RefSeq" id="WP_073034317.1">
    <property type="nucleotide sequence ID" value="NZ_BMLR01000003.1"/>
</dbReference>
<comment type="subcellular location">
    <subcellularLocation>
        <location evidence="1">Virion</location>
    </subcellularLocation>
</comment>
<dbReference type="OrthoDB" id="9786516at2"/>
<evidence type="ECO:0000256" key="1">
    <source>
        <dbReference type="ARBA" id="ARBA00004328"/>
    </source>
</evidence>
<accession>A0A1M7BKD8</accession>
<dbReference type="InterPro" id="IPR024455">
    <property type="entry name" value="Phage_capsid"/>
</dbReference>
<feature type="domain" description="Phage capsid-like C-terminal" evidence="3">
    <location>
        <begin position="115"/>
        <end position="385"/>
    </location>
</feature>
<dbReference type="Gene3D" id="3.30.2400.10">
    <property type="entry name" value="Major capsid protein gp5"/>
    <property type="match status" value="1"/>
</dbReference>
<evidence type="ECO:0000313" key="4">
    <source>
        <dbReference type="EMBL" id="SHL55414.1"/>
    </source>
</evidence>
<dbReference type="NCBIfam" id="TIGR01554">
    <property type="entry name" value="major_cap_HK97"/>
    <property type="match status" value="1"/>
</dbReference>
<evidence type="ECO:0000256" key="2">
    <source>
        <dbReference type="SAM" id="MobiDB-lite"/>
    </source>
</evidence>
<protein>
    <submittedName>
        <fullName evidence="4">Phage major capsid protein, HK97 family</fullName>
    </submittedName>
</protein>
<sequence length="389" mass="42334">MRHLKKTELLGSTALTLKDGGDDDPNDIVTQAIADLTETVNKRLDEIDEKADTSKFSDRLDKLEAKSNRAKSDDDDDPDEQAEIEKKSFAVYLRKGNGATDEEVKALTVSNDEQGGYLAPPEMSTEFIRDLVEFSPVRSVASVRNIGSPSVKYPKRTSGTNAQWEGEAEEAQESTATFGQLEVPAHKLMTYVDISNELLSDSGGTAESEVRLALAEDFGKKEGAAFVNGTGAGQPEGLMTHAGIGEYLNGHATTLSADALVKMMYDLPAMYRNNGAWMMNGTSLGIVRTLKDGDGRFLWQPSFQAGQPETILGRPVIEAVDMPDIASGAFPILYGDFSAYRIVDRLAMSILVNPYLLATKGLTRIHATRRVGGRVLQAARFRKLKMATS</sequence>
<dbReference type="Proteomes" id="UP000183974">
    <property type="component" value="Unassembled WGS sequence"/>
</dbReference>
<name>A0A1M7BKD8_9RHOB</name>
<reference evidence="4 5" key="1">
    <citation type="submission" date="2016-11" db="EMBL/GenBank/DDBJ databases">
        <authorList>
            <person name="Jaros S."/>
            <person name="Januszkiewicz K."/>
            <person name="Wedrychowicz H."/>
        </authorList>
    </citation>
    <scope>NUCLEOTIDE SEQUENCE [LARGE SCALE GENOMIC DNA]</scope>
    <source>
        <strain evidence="4 5">DSM 29589</strain>
    </source>
</reference>
<dbReference type="STRING" id="337701.SAMN05444398_103282"/>
<evidence type="ECO:0000259" key="3">
    <source>
        <dbReference type="Pfam" id="PF05065"/>
    </source>
</evidence>
<proteinExistence type="predicted"/>
<dbReference type="AlphaFoldDB" id="A0A1M7BKD8"/>
<dbReference type="InterPro" id="IPR054612">
    <property type="entry name" value="Phage_capsid-like_C"/>
</dbReference>
<feature type="compositionally biased region" description="Basic and acidic residues" evidence="2">
    <location>
        <begin position="44"/>
        <end position="72"/>
    </location>
</feature>
<feature type="region of interest" description="Disordered" evidence="2">
    <location>
        <begin position="44"/>
        <end position="81"/>
    </location>
</feature>
<dbReference type="SUPFAM" id="SSF56563">
    <property type="entry name" value="Major capsid protein gp5"/>
    <property type="match status" value="1"/>
</dbReference>
<organism evidence="4 5">
    <name type="scientific">Roseovarius pacificus</name>
    <dbReference type="NCBI Taxonomy" id="337701"/>
    <lineage>
        <taxon>Bacteria</taxon>
        <taxon>Pseudomonadati</taxon>
        <taxon>Pseudomonadota</taxon>
        <taxon>Alphaproteobacteria</taxon>
        <taxon>Rhodobacterales</taxon>
        <taxon>Roseobacteraceae</taxon>
        <taxon>Roseovarius</taxon>
    </lineage>
</organism>
<gene>
    <name evidence="4" type="ORF">SAMN05444398_103282</name>
</gene>